<dbReference type="Proteomes" id="UP001162480">
    <property type="component" value="Chromosome 7"/>
</dbReference>
<sequence length="167" mass="18792">MDKRFKQDAYEQCICSMKSGVERISSFLTRPFHNSSSSYSEHSTANLRALLSVEGIRGVIGSLVGKTSISDNLYSHQFEIDSTFPSEVIYSDRMIIKNKPDTIHDTDDTAYSFEYQLHTTRLAQCEHENVDVDVTNIVVIGIPVVVVLGVGVVIVVLFWLLVSWFLL</sequence>
<keyword evidence="3" id="KW-1185">Reference proteome</keyword>
<evidence type="ECO:0000256" key="1">
    <source>
        <dbReference type="SAM" id="Phobius"/>
    </source>
</evidence>
<evidence type="ECO:0000313" key="3">
    <source>
        <dbReference type="Proteomes" id="UP001162480"/>
    </source>
</evidence>
<feature type="transmembrane region" description="Helical" evidence="1">
    <location>
        <begin position="137"/>
        <end position="166"/>
    </location>
</feature>
<gene>
    <name evidence="2" type="ORF">OCTVUL_1B027606</name>
</gene>
<organism evidence="2 3">
    <name type="scientific">Octopus vulgaris</name>
    <name type="common">Common octopus</name>
    <dbReference type="NCBI Taxonomy" id="6645"/>
    <lineage>
        <taxon>Eukaryota</taxon>
        <taxon>Metazoa</taxon>
        <taxon>Spiralia</taxon>
        <taxon>Lophotrochozoa</taxon>
        <taxon>Mollusca</taxon>
        <taxon>Cephalopoda</taxon>
        <taxon>Coleoidea</taxon>
        <taxon>Octopodiformes</taxon>
        <taxon>Octopoda</taxon>
        <taxon>Incirrata</taxon>
        <taxon>Octopodidae</taxon>
        <taxon>Octopus</taxon>
    </lineage>
</organism>
<keyword evidence="1" id="KW-0812">Transmembrane</keyword>
<keyword evidence="1" id="KW-0472">Membrane</keyword>
<dbReference type="AlphaFoldDB" id="A0AA36B2G4"/>
<reference evidence="2" key="1">
    <citation type="submission" date="2023-08" db="EMBL/GenBank/DDBJ databases">
        <authorList>
            <person name="Alioto T."/>
            <person name="Alioto T."/>
            <person name="Gomez Garrido J."/>
        </authorList>
    </citation>
    <scope>NUCLEOTIDE SEQUENCE</scope>
</reference>
<name>A0AA36B2G4_OCTVU</name>
<dbReference type="EMBL" id="OX597820">
    <property type="protein sequence ID" value="CAI9725387.1"/>
    <property type="molecule type" value="Genomic_DNA"/>
</dbReference>
<evidence type="ECO:0000313" key="2">
    <source>
        <dbReference type="EMBL" id="CAI9725387.1"/>
    </source>
</evidence>
<keyword evidence="1" id="KW-1133">Transmembrane helix</keyword>
<protein>
    <submittedName>
        <fullName evidence="2">Uncharacterized protein</fullName>
    </submittedName>
</protein>
<proteinExistence type="predicted"/>
<accession>A0AA36B2G4</accession>